<keyword evidence="2" id="KW-1185">Reference proteome</keyword>
<comment type="caution">
    <text evidence="1">The sequence shown here is derived from an EMBL/GenBank/DDBJ whole genome shotgun (WGS) entry which is preliminary data.</text>
</comment>
<protein>
    <submittedName>
        <fullName evidence="1">Uncharacterized protein</fullName>
    </submittedName>
</protein>
<gene>
    <name evidence="1" type="ORF">ACCO45_008360</name>
</gene>
<accession>A0ACC4DPL5</accession>
<dbReference type="Proteomes" id="UP001638806">
    <property type="component" value="Unassembled WGS sequence"/>
</dbReference>
<organism evidence="1 2">
    <name type="scientific">Purpureocillium lilacinum</name>
    <name type="common">Paecilomyces lilacinus</name>
    <dbReference type="NCBI Taxonomy" id="33203"/>
    <lineage>
        <taxon>Eukaryota</taxon>
        <taxon>Fungi</taxon>
        <taxon>Dikarya</taxon>
        <taxon>Ascomycota</taxon>
        <taxon>Pezizomycotina</taxon>
        <taxon>Sordariomycetes</taxon>
        <taxon>Hypocreomycetidae</taxon>
        <taxon>Hypocreales</taxon>
        <taxon>Ophiocordycipitaceae</taxon>
        <taxon>Purpureocillium</taxon>
    </lineage>
</organism>
<evidence type="ECO:0000313" key="1">
    <source>
        <dbReference type="EMBL" id="KAL3957782.1"/>
    </source>
</evidence>
<name>A0ACC4DPL5_PURLI</name>
<proteinExistence type="predicted"/>
<sequence>MADMDTDSEEAMTKEELQAEEPPPPPPPPAGNAASSSASAPAQQNAFAVLMGPKPKKPPPKPKTPRMSHPNPFKDRMALGAYLSDPASFPASSPVIYHNADFVALRDKFPKATVHALLLLRSPAVNLLHPFDALADPTFLREVQEEVARLRKLVAGELRRRLGRFSRADKAREAVLNGEVDGRDWEAEVLVGVHAVPSMRHLHIHVLSRDMHSPALKHRKHYNSFNTPFLVDVADLPLAEGDPRRDPKEAAFLRRDLVCWRCGRNYKNHFKELKEHLEEEFEAWKKE</sequence>
<dbReference type="EMBL" id="JBGNUJ010000007">
    <property type="protein sequence ID" value="KAL3957782.1"/>
    <property type="molecule type" value="Genomic_DNA"/>
</dbReference>
<evidence type="ECO:0000313" key="2">
    <source>
        <dbReference type="Proteomes" id="UP001638806"/>
    </source>
</evidence>
<reference evidence="1" key="1">
    <citation type="submission" date="2024-12" db="EMBL/GenBank/DDBJ databases">
        <title>Comparative genomics and development of molecular markers within Purpureocillium lilacinum and among Purpureocillium species.</title>
        <authorList>
            <person name="Yeh Z.-Y."/>
            <person name="Ni N.-T."/>
            <person name="Lo P.-H."/>
            <person name="Mushyakhwo K."/>
            <person name="Lin C.-F."/>
            <person name="Nai Y.-S."/>
        </authorList>
    </citation>
    <scope>NUCLEOTIDE SEQUENCE</scope>
    <source>
        <strain evidence="1">NCHU-NPUST-175</strain>
    </source>
</reference>